<dbReference type="STRING" id="1123282.SAMN02745823_02706"/>
<proteinExistence type="predicted"/>
<name>A0A1M5YNI7_9FIRM</name>
<reference evidence="2 3" key="1">
    <citation type="submission" date="2016-11" db="EMBL/GenBank/DDBJ databases">
        <authorList>
            <person name="Jaros S."/>
            <person name="Januszkiewicz K."/>
            <person name="Wedrychowicz H."/>
        </authorList>
    </citation>
    <scope>NUCLEOTIDE SEQUENCE [LARGE SCALE GENOMIC DNA]</scope>
    <source>
        <strain evidence="2 3">DSM 10068</strain>
    </source>
</reference>
<keyword evidence="1" id="KW-0472">Membrane</keyword>
<sequence>MSEISKNEGNFVGYEYRDITVGRSLEPVYADGYQSFGWALEGTAVPVGGVNSVVLKFKRDRKIRNKTELTRLQRQFDACVSEIGALERSKVVGASAAAYILGVVGTAFMAGSVFAYTAGMLLPSIILAVPGFVGWIVPYFCFVSLHRKKTDQVTPLIDKKYDEIYEVCEKASGLLSR</sequence>
<dbReference type="Proteomes" id="UP000183995">
    <property type="component" value="Unassembled WGS sequence"/>
</dbReference>
<keyword evidence="1" id="KW-0812">Transmembrane</keyword>
<accession>A0A1M5YNI7</accession>
<dbReference type="OrthoDB" id="2599257at2"/>
<gene>
    <name evidence="2" type="ORF">SAMN02745823_02706</name>
</gene>
<feature type="transmembrane region" description="Helical" evidence="1">
    <location>
        <begin position="122"/>
        <end position="142"/>
    </location>
</feature>
<dbReference type="EMBL" id="FQXV01000009">
    <property type="protein sequence ID" value="SHI13572.1"/>
    <property type="molecule type" value="Genomic_DNA"/>
</dbReference>
<keyword evidence="3" id="KW-1185">Reference proteome</keyword>
<evidence type="ECO:0000313" key="3">
    <source>
        <dbReference type="Proteomes" id="UP000183995"/>
    </source>
</evidence>
<protein>
    <submittedName>
        <fullName evidence="2">Uncharacterized protein</fullName>
    </submittedName>
</protein>
<evidence type="ECO:0000256" key="1">
    <source>
        <dbReference type="SAM" id="Phobius"/>
    </source>
</evidence>
<organism evidence="2 3">
    <name type="scientific">Sporobacter termitidis DSM 10068</name>
    <dbReference type="NCBI Taxonomy" id="1123282"/>
    <lineage>
        <taxon>Bacteria</taxon>
        <taxon>Bacillati</taxon>
        <taxon>Bacillota</taxon>
        <taxon>Clostridia</taxon>
        <taxon>Eubacteriales</taxon>
        <taxon>Oscillospiraceae</taxon>
        <taxon>Sporobacter</taxon>
    </lineage>
</organism>
<feature type="transmembrane region" description="Helical" evidence="1">
    <location>
        <begin position="96"/>
        <end position="116"/>
    </location>
</feature>
<dbReference type="AlphaFoldDB" id="A0A1M5YNI7"/>
<evidence type="ECO:0000313" key="2">
    <source>
        <dbReference type="EMBL" id="SHI13572.1"/>
    </source>
</evidence>
<keyword evidence="1" id="KW-1133">Transmembrane helix</keyword>